<evidence type="ECO:0000256" key="3">
    <source>
        <dbReference type="ARBA" id="ARBA00022801"/>
    </source>
</evidence>
<evidence type="ECO:0000256" key="4">
    <source>
        <dbReference type="ARBA" id="ARBA00022807"/>
    </source>
</evidence>
<dbReference type="AlphaFoldDB" id="A0A160P1Y7"/>
<dbReference type="InterPro" id="IPR006311">
    <property type="entry name" value="TAT_signal"/>
</dbReference>
<sequence length="594" mass="62991">MSTPKFQPSRRAALFALAGTAAGGALPLTAAPTAVAATATATAAVAAESTPLAAATAPTGPGARLPMLVDPTDAWHFAPHPAGALTTRTVPGGLEVSDGRGVLATLTTGARTVTLRGPKRWFTEQPKPVDDPFSRTPAAGWGQSPGGGTWSHHNGTTADYFVEDGRAALTLVPNASRFSLLPDRALGDVSAAARFSFDRLPAGGPASLGLVFAAQDVNNHYRARLIVTPSGDVQLVLEKELKDAVTTLSAAVTVGTGFAAFDHWWVRVEKTGDLLRARAWKHGTGVEEPTATWQHSVYDPEKDPALVFRTGAVGVRGLASLNATVAPQARVYDFRIDAATWPDAPLIGHDTWVRVLPEPFSGDWTPETEQRIRAWAGDTSPDVLAYSCMYRPHAPTVTDPALQGARVLGESGYSKPDPVTGLRTVGADFHEYMGLDWTFEASGETRAARPEFLGQLDCSGFVRMVYGHHMGIPMVRSRQFDGRTLPRESKDIAASGPGVKIAEGATGQVPPLDGLRIGDTVFFDTDEDSDLGGHIGIHLGPDQYGKLRFVSSRKTPNGPTIADVGGKSILNGAPKTPTSNGDLYTNTLRVIRRF</sequence>
<evidence type="ECO:0000256" key="2">
    <source>
        <dbReference type="ARBA" id="ARBA00022670"/>
    </source>
</evidence>
<dbReference type="Pfam" id="PF00877">
    <property type="entry name" value="NLPC_P60"/>
    <property type="match status" value="1"/>
</dbReference>
<evidence type="ECO:0000313" key="8">
    <source>
        <dbReference type="Proteomes" id="UP000217676"/>
    </source>
</evidence>
<feature type="signal peptide" evidence="5">
    <location>
        <begin position="1"/>
        <end position="36"/>
    </location>
</feature>
<proteinExistence type="inferred from homology"/>
<evidence type="ECO:0000256" key="1">
    <source>
        <dbReference type="ARBA" id="ARBA00007074"/>
    </source>
</evidence>
<dbReference type="GO" id="GO:0008234">
    <property type="term" value="F:cysteine-type peptidase activity"/>
    <property type="evidence" value="ECO:0007669"/>
    <property type="project" value="UniProtKB-KW"/>
</dbReference>
<dbReference type="Gene3D" id="3.90.1720.10">
    <property type="entry name" value="endopeptidase domain like (from Nostoc punctiforme)"/>
    <property type="match status" value="1"/>
</dbReference>
<evidence type="ECO:0000259" key="6">
    <source>
        <dbReference type="PROSITE" id="PS51935"/>
    </source>
</evidence>
<evidence type="ECO:0000256" key="5">
    <source>
        <dbReference type="SAM" id="SignalP"/>
    </source>
</evidence>
<accession>A0A160P1Y7</accession>
<feature type="chain" id="PRO_5007818121" evidence="5">
    <location>
        <begin position="37"/>
        <end position="594"/>
    </location>
</feature>
<dbReference type="EMBL" id="AP017424">
    <property type="protein sequence ID" value="BAU84400.1"/>
    <property type="molecule type" value="Genomic_DNA"/>
</dbReference>
<feature type="domain" description="NlpC/P60" evidence="6">
    <location>
        <begin position="419"/>
        <end position="594"/>
    </location>
</feature>
<dbReference type="Proteomes" id="UP000217676">
    <property type="component" value="Chromosome"/>
</dbReference>
<dbReference type="InterPro" id="IPR038765">
    <property type="entry name" value="Papain-like_cys_pep_sf"/>
</dbReference>
<protein>
    <submittedName>
        <fullName evidence="7">PKD domain containing protein</fullName>
    </submittedName>
</protein>
<dbReference type="InterPro" id="IPR000064">
    <property type="entry name" value="NLP_P60_dom"/>
</dbReference>
<keyword evidence="4" id="KW-0788">Thiol protease</keyword>
<evidence type="ECO:0000313" key="7">
    <source>
        <dbReference type="EMBL" id="BAU84400.1"/>
    </source>
</evidence>
<keyword evidence="2" id="KW-0645">Protease</keyword>
<keyword evidence="5" id="KW-0732">Signal</keyword>
<organism evidence="7 8">
    <name type="scientific">Streptomyces laurentii</name>
    <dbReference type="NCBI Taxonomy" id="39478"/>
    <lineage>
        <taxon>Bacteria</taxon>
        <taxon>Bacillati</taxon>
        <taxon>Actinomycetota</taxon>
        <taxon>Actinomycetes</taxon>
        <taxon>Kitasatosporales</taxon>
        <taxon>Streptomycetaceae</taxon>
        <taxon>Streptomyces</taxon>
    </lineage>
</organism>
<dbReference type="KEGG" id="slau:SLA_3491"/>
<reference evidence="7 8" key="1">
    <citation type="journal article" date="2016" name="Genome Announc.">
        <title>Complete Genome Sequence of Thiostrepton-Producing Streptomyces laurentii ATCC 31255.</title>
        <authorList>
            <person name="Doi K."/>
            <person name="Fujino Y."/>
            <person name="Nagayoshi Y."/>
            <person name="Ohshima T."/>
            <person name="Ogata S."/>
        </authorList>
    </citation>
    <scope>NUCLEOTIDE SEQUENCE [LARGE SCALE GENOMIC DNA]</scope>
    <source>
        <strain evidence="7 8">ATCC 31255</strain>
    </source>
</reference>
<keyword evidence="8" id="KW-1185">Reference proteome</keyword>
<dbReference type="PROSITE" id="PS51935">
    <property type="entry name" value="NLPC_P60"/>
    <property type="match status" value="1"/>
</dbReference>
<name>A0A160P1Y7_STRLU</name>
<keyword evidence="3" id="KW-0378">Hydrolase</keyword>
<dbReference type="GO" id="GO:0006508">
    <property type="term" value="P:proteolysis"/>
    <property type="evidence" value="ECO:0007669"/>
    <property type="project" value="UniProtKB-KW"/>
</dbReference>
<dbReference type="SUPFAM" id="SSF54001">
    <property type="entry name" value="Cysteine proteinases"/>
    <property type="match status" value="1"/>
</dbReference>
<comment type="similarity">
    <text evidence="1">Belongs to the peptidase C40 family.</text>
</comment>
<gene>
    <name evidence="7" type="ORF">SLA_3491</name>
</gene>
<dbReference type="PROSITE" id="PS51318">
    <property type="entry name" value="TAT"/>
    <property type="match status" value="1"/>
</dbReference>